<organism evidence="1">
    <name type="scientific">human gut metagenome</name>
    <dbReference type="NCBI Taxonomy" id="408170"/>
    <lineage>
        <taxon>unclassified sequences</taxon>
        <taxon>metagenomes</taxon>
        <taxon>organismal metagenomes</taxon>
    </lineage>
</organism>
<feature type="non-terminal residue" evidence="1">
    <location>
        <position position="1"/>
    </location>
</feature>
<proteinExistence type="predicted"/>
<dbReference type="AlphaFoldDB" id="W1XN98"/>
<gene>
    <name evidence="1" type="ORF">Q604_UNBC15205G0001</name>
</gene>
<protein>
    <submittedName>
        <fullName evidence="1">Uncharacterized protein</fullName>
    </submittedName>
</protein>
<reference evidence="1" key="1">
    <citation type="submission" date="2013-12" db="EMBL/GenBank/DDBJ databases">
        <title>A Varibaculum cambriense genome reconstructed from a premature infant gut community with otherwise low bacterial novelty that shifts toward anaerobic metabolism during the third week of life.</title>
        <authorList>
            <person name="Brown C.T."/>
            <person name="Sharon I."/>
            <person name="Thomas B.C."/>
            <person name="Castelle C.J."/>
            <person name="Morowitz M.J."/>
            <person name="Banfield J.F."/>
        </authorList>
    </citation>
    <scope>NUCLEOTIDE SEQUENCE</scope>
</reference>
<sequence length="24" mass="2532">PADMCGITGMLCELNCVLLTGDVY</sequence>
<dbReference type="EMBL" id="AZMM01015205">
    <property type="protein sequence ID" value="ETJ30279.1"/>
    <property type="molecule type" value="Genomic_DNA"/>
</dbReference>
<name>W1XN98_9ZZZZ</name>
<comment type="caution">
    <text evidence="1">The sequence shown here is derived from an EMBL/GenBank/DDBJ whole genome shotgun (WGS) entry which is preliminary data.</text>
</comment>
<accession>W1XN98</accession>
<evidence type="ECO:0000313" key="1">
    <source>
        <dbReference type="EMBL" id="ETJ30279.1"/>
    </source>
</evidence>